<sequence>MAVRRADLHTHTTASDGTASPAENVRLAKQAGLAAVAITDHDTMAGVAEAVREGEKQGITVVPGVEISTSLNGCDIHILGYYPDMENERWLSRLHDLRRVRERRNEQMAGKLKALGIAVEAAEAERIAAEKRDAPLNGQASTGRPHFAELLVRKGVVRTVREAFDRYLGEGCPAYADLSRITPQEAVLWIREAGGTSVLAHPGLYRNDAVVEQIAACGIDGIEVFHSDHGPEDERKYKTLAQARGLIMTGGSDFHGSKGDSSYHGDLGSVWIEAGVVELLKGKGSNLFRQ</sequence>
<organism evidence="3 4">
    <name type="scientific">Paenibacillus protaetiae</name>
    <dbReference type="NCBI Taxonomy" id="2509456"/>
    <lineage>
        <taxon>Bacteria</taxon>
        <taxon>Bacillati</taxon>
        <taxon>Bacillota</taxon>
        <taxon>Bacilli</taxon>
        <taxon>Bacillales</taxon>
        <taxon>Paenibacillaceae</taxon>
        <taxon>Paenibacillus</taxon>
    </lineage>
</organism>
<dbReference type="AlphaFoldDB" id="A0A4P6ESG8"/>
<dbReference type="InterPro" id="IPR004013">
    <property type="entry name" value="PHP_dom"/>
</dbReference>
<dbReference type="RefSeq" id="WP_129438143.1">
    <property type="nucleotide sequence ID" value="NZ_CP035492.1"/>
</dbReference>
<evidence type="ECO:0000313" key="3">
    <source>
        <dbReference type="EMBL" id="QAY65506.1"/>
    </source>
</evidence>
<dbReference type="Proteomes" id="UP000293568">
    <property type="component" value="Chromosome"/>
</dbReference>
<evidence type="ECO:0000256" key="1">
    <source>
        <dbReference type="SAM" id="MobiDB-lite"/>
    </source>
</evidence>
<accession>A0A4P6ESG8</accession>
<feature type="compositionally biased region" description="Basic and acidic residues" evidence="1">
    <location>
        <begin position="1"/>
        <end position="10"/>
    </location>
</feature>
<dbReference type="PANTHER" id="PTHR42924">
    <property type="entry name" value="EXONUCLEASE"/>
    <property type="match status" value="1"/>
</dbReference>
<dbReference type="CDD" id="cd07438">
    <property type="entry name" value="PHP_HisPPase_AMP"/>
    <property type="match status" value="1"/>
</dbReference>
<dbReference type="Gene3D" id="3.20.20.140">
    <property type="entry name" value="Metal-dependent hydrolases"/>
    <property type="match status" value="1"/>
</dbReference>
<dbReference type="Pfam" id="PF02811">
    <property type="entry name" value="PHP"/>
    <property type="match status" value="1"/>
</dbReference>
<dbReference type="InterPro" id="IPR052018">
    <property type="entry name" value="PHP_domain"/>
</dbReference>
<dbReference type="OrthoDB" id="9804333at2"/>
<dbReference type="Gene3D" id="1.10.150.650">
    <property type="match status" value="1"/>
</dbReference>
<name>A0A4P6ESG8_9BACL</name>
<reference evidence="3 4" key="1">
    <citation type="submission" date="2019-01" db="EMBL/GenBank/DDBJ databases">
        <title>Genome sequencing of strain FW100M-2.</title>
        <authorList>
            <person name="Heo J."/>
            <person name="Kim S.-J."/>
            <person name="Kim J.-S."/>
            <person name="Hong S.-B."/>
            <person name="Kwon S.-W."/>
        </authorList>
    </citation>
    <scope>NUCLEOTIDE SEQUENCE [LARGE SCALE GENOMIC DNA]</scope>
    <source>
        <strain evidence="3 4">FW100M-2</strain>
    </source>
</reference>
<feature type="region of interest" description="Disordered" evidence="1">
    <location>
        <begin position="1"/>
        <end position="21"/>
    </location>
</feature>
<protein>
    <submittedName>
        <fullName evidence="3">PHP domain-containing protein</fullName>
    </submittedName>
</protein>
<dbReference type="SMART" id="SM00481">
    <property type="entry name" value="POLIIIAc"/>
    <property type="match status" value="1"/>
</dbReference>
<dbReference type="GO" id="GO:0004534">
    <property type="term" value="F:5'-3' RNA exonuclease activity"/>
    <property type="evidence" value="ECO:0007669"/>
    <property type="project" value="TreeGrafter"/>
</dbReference>
<keyword evidence="4" id="KW-1185">Reference proteome</keyword>
<evidence type="ECO:0000259" key="2">
    <source>
        <dbReference type="SMART" id="SM00481"/>
    </source>
</evidence>
<dbReference type="InterPro" id="IPR016195">
    <property type="entry name" value="Pol/histidinol_Pase-like"/>
</dbReference>
<dbReference type="InterPro" id="IPR003141">
    <property type="entry name" value="Pol/His_phosphatase_N"/>
</dbReference>
<feature type="domain" description="Polymerase/histidinol phosphatase N-terminal" evidence="2">
    <location>
        <begin position="6"/>
        <end position="71"/>
    </location>
</feature>
<dbReference type="GO" id="GO:0035312">
    <property type="term" value="F:5'-3' DNA exonuclease activity"/>
    <property type="evidence" value="ECO:0007669"/>
    <property type="project" value="TreeGrafter"/>
</dbReference>
<dbReference type="PANTHER" id="PTHR42924:SF3">
    <property type="entry name" value="POLYMERASE_HISTIDINOL PHOSPHATASE N-TERMINAL DOMAIN-CONTAINING PROTEIN"/>
    <property type="match status" value="1"/>
</dbReference>
<evidence type="ECO:0000313" key="4">
    <source>
        <dbReference type="Proteomes" id="UP000293568"/>
    </source>
</evidence>
<dbReference type="EMBL" id="CP035492">
    <property type="protein sequence ID" value="QAY65506.1"/>
    <property type="molecule type" value="Genomic_DNA"/>
</dbReference>
<proteinExistence type="predicted"/>
<dbReference type="SUPFAM" id="SSF89550">
    <property type="entry name" value="PHP domain-like"/>
    <property type="match status" value="1"/>
</dbReference>
<gene>
    <name evidence="3" type="ORF">ET464_03035</name>
</gene>
<dbReference type="KEGG" id="pprt:ET464_03035"/>